<protein>
    <submittedName>
        <fullName evidence="2">Uncharacterized protein</fullName>
    </submittedName>
</protein>
<proteinExistence type="predicted"/>
<feature type="region of interest" description="Disordered" evidence="1">
    <location>
        <begin position="1"/>
        <end position="30"/>
    </location>
</feature>
<evidence type="ECO:0000256" key="1">
    <source>
        <dbReference type="SAM" id="MobiDB-lite"/>
    </source>
</evidence>
<name>A0A8S5PL15_9CAUD</name>
<evidence type="ECO:0000313" key="2">
    <source>
        <dbReference type="EMBL" id="DAE06876.1"/>
    </source>
</evidence>
<feature type="compositionally biased region" description="Polar residues" evidence="1">
    <location>
        <begin position="1"/>
        <end position="11"/>
    </location>
</feature>
<feature type="compositionally biased region" description="Basic residues" evidence="1">
    <location>
        <begin position="21"/>
        <end position="30"/>
    </location>
</feature>
<accession>A0A8S5PL15</accession>
<sequence length="30" mass="3579">MHNTSTLQLQKNRADCVKPETRRKHEKLTD</sequence>
<dbReference type="EMBL" id="BK015443">
    <property type="protein sequence ID" value="DAE06876.1"/>
    <property type="molecule type" value="Genomic_DNA"/>
</dbReference>
<reference evidence="2" key="1">
    <citation type="journal article" date="2021" name="Proc. Natl. Acad. Sci. U.S.A.">
        <title>A Catalog of Tens of Thousands of Viruses from Human Metagenomes Reveals Hidden Associations with Chronic Diseases.</title>
        <authorList>
            <person name="Tisza M.J."/>
            <person name="Buck C.B."/>
        </authorList>
    </citation>
    <scope>NUCLEOTIDE SEQUENCE</scope>
    <source>
        <strain evidence="2">CtL0q1</strain>
    </source>
</reference>
<organism evidence="2">
    <name type="scientific">Siphoviridae sp. ctL0q1</name>
    <dbReference type="NCBI Taxonomy" id="2825449"/>
    <lineage>
        <taxon>Viruses</taxon>
        <taxon>Duplodnaviria</taxon>
        <taxon>Heunggongvirae</taxon>
        <taxon>Uroviricota</taxon>
        <taxon>Caudoviricetes</taxon>
    </lineage>
</organism>